<gene>
    <name evidence="1" type="ORF">GNZ12_15880</name>
</gene>
<dbReference type="RefSeq" id="WP_172311351.1">
    <property type="nucleotide sequence ID" value="NZ_WOEY01000065.1"/>
</dbReference>
<organism evidence="1 2">
    <name type="scientific">Paraburkholderia solitsugae</name>
    <dbReference type="NCBI Taxonomy" id="2675748"/>
    <lineage>
        <taxon>Bacteria</taxon>
        <taxon>Pseudomonadati</taxon>
        <taxon>Pseudomonadota</taxon>
        <taxon>Betaproteobacteria</taxon>
        <taxon>Burkholderiales</taxon>
        <taxon>Burkholderiaceae</taxon>
        <taxon>Paraburkholderia</taxon>
    </lineage>
</organism>
<comment type="caution">
    <text evidence="1">The sequence shown here is derived from an EMBL/GenBank/DDBJ whole genome shotgun (WGS) entry which is preliminary data.</text>
</comment>
<sequence length="94" mass="9799">MTRNAGAGDVGTFCLLRCGLIIGVGFEALSKKTGISWAVKPDRARQDGSRTLPGGGAGSLQDSLVLKDEIKPLPSLHKKIALAVNGAARRKPAF</sequence>
<dbReference type="Proteomes" id="UP000652198">
    <property type="component" value="Unassembled WGS sequence"/>
</dbReference>
<proteinExistence type="predicted"/>
<keyword evidence="2" id="KW-1185">Reference proteome</keyword>
<evidence type="ECO:0000313" key="1">
    <source>
        <dbReference type="EMBL" id="NPT42762.1"/>
    </source>
</evidence>
<reference evidence="1 2" key="1">
    <citation type="submission" date="2019-11" db="EMBL/GenBank/DDBJ databases">
        <title>Metabolism of dissolved organic matter in forest soils.</title>
        <authorList>
            <person name="Cyle K.T."/>
            <person name="Wilhelm R.C."/>
            <person name="Martinez C.E."/>
        </authorList>
    </citation>
    <scope>NUCLEOTIDE SEQUENCE [LARGE SCALE GENOMIC DNA]</scope>
    <source>
        <strain evidence="1 2">1N</strain>
    </source>
</reference>
<protein>
    <submittedName>
        <fullName evidence="1">Uncharacterized protein</fullName>
    </submittedName>
</protein>
<evidence type="ECO:0000313" key="2">
    <source>
        <dbReference type="Proteomes" id="UP000652198"/>
    </source>
</evidence>
<dbReference type="EMBL" id="WOEY01000065">
    <property type="protein sequence ID" value="NPT42762.1"/>
    <property type="molecule type" value="Genomic_DNA"/>
</dbReference>
<name>A0ABX2BTB0_9BURK</name>
<accession>A0ABX2BTB0</accession>